<proteinExistence type="predicted"/>
<evidence type="ECO:0000256" key="4">
    <source>
        <dbReference type="ARBA" id="ARBA00038915"/>
    </source>
</evidence>
<accession>A0ABU7G0X1</accession>
<dbReference type="Gene3D" id="3.30.70.1560">
    <property type="entry name" value="Alpha-L RNA-binding motif"/>
    <property type="match status" value="1"/>
</dbReference>
<dbReference type="InterPro" id="IPR002942">
    <property type="entry name" value="S4_RNA-bd"/>
</dbReference>
<evidence type="ECO:0000256" key="8">
    <source>
        <dbReference type="ARBA" id="ARBA00042844"/>
    </source>
</evidence>
<comment type="function">
    <text evidence="3">Responsible for synthesis of pseudouridine from uracil-516 in 16S ribosomal RNA.</text>
</comment>
<dbReference type="Pfam" id="PF01479">
    <property type="entry name" value="S4"/>
    <property type="match status" value="1"/>
</dbReference>
<dbReference type="SUPFAM" id="SSF55174">
    <property type="entry name" value="Alpha-L RNA-binding motif"/>
    <property type="match status" value="1"/>
</dbReference>
<keyword evidence="1" id="KW-0413">Isomerase</keyword>
<dbReference type="InterPro" id="IPR020094">
    <property type="entry name" value="TruA/RsuA/RluB/E/F_N"/>
</dbReference>
<dbReference type="PANTHER" id="PTHR47683">
    <property type="entry name" value="PSEUDOURIDINE SYNTHASE FAMILY PROTEIN-RELATED"/>
    <property type="match status" value="1"/>
</dbReference>
<dbReference type="InterPro" id="IPR020103">
    <property type="entry name" value="PsdUridine_synth_cat_dom_sf"/>
</dbReference>
<evidence type="ECO:0000256" key="1">
    <source>
        <dbReference type="ARBA" id="ARBA00023235"/>
    </source>
</evidence>
<evidence type="ECO:0000256" key="3">
    <source>
        <dbReference type="ARBA" id="ARBA00037590"/>
    </source>
</evidence>
<dbReference type="InterPro" id="IPR042092">
    <property type="entry name" value="PsdUridine_s_RsuA/RluB/E/F_cat"/>
</dbReference>
<name>A0ABU7G0X1_9ALTE</name>
<evidence type="ECO:0000256" key="5">
    <source>
        <dbReference type="ARBA" id="ARBA00041097"/>
    </source>
</evidence>
<dbReference type="EC" id="5.4.99.19" evidence="4"/>
<organism evidence="12 13">
    <name type="scientific">Agarivorans aestuarii</name>
    <dbReference type="NCBI Taxonomy" id="1563703"/>
    <lineage>
        <taxon>Bacteria</taxon>
        <taxon>Pseudomonadati</taxon>
        <taxon>Pseudomonadota</taxon>
        <taxon>Gammaproteobacteria</taxon>
        <taxon>Alteromonadales</taxon>
        <taxon>Alteromonadaceae</taxon>
        <taxon>Agarivorans</taxon>
    </lineage>
</organism>
<dbReference type="InterPro" id="IPR050343">
    <property type="entry name" value="RsuA_PseudoU_synthase"/>
</dbReference>
<keyword evidence="10" id="KW-0694">RNA-binding</keyword>
<dbReference type="Pfam" id="PF00849">
    <property type="entry name" value="PseudoU_synth_2"/>
    <property type="match status" value="1"/>
</dbReference>
<dbReference type="InterPro" id="IPR006145">
    <property type="entry name" value="PsdUridine_synth_RsuA/RluA"/>
</dbReference>
<sequence>MRLDKFICKSTSLDLVETRLVISQGQIQVNQQIATDAAMQVHENNHIELLGKRLFARPSQYFMIHKPAGCICSNKDEAYPSVFNAVGLQQSEQLHVAGRLDADTTGLVLATDDGRWSFSITRPEQHCPKVYRVSLAKPISEKAIEQLERGMLLQGESKATLPAVVKPLSPTDVELSIYEGKFHQVKRMFAATGNRVKALHRQQIADIVLDIAPGEWRALSQHEINCFS</sequence>
<dbReference type="EMBL" id="JAYDYW010000004">
    <property type="protein sequence ID" value="MEE1673056.1"/>
    <property type="molecule type" value="Genomic_DNA"/>
</dbReference>
<evidence type="ECO:0000256" key="9">
    <source>
        <dbReference type="ARBA" id="ARBA00043143"/>
    </source>
</evidence>
<dbReference type="InterPro" id="IPR000748">
    <property type="entry name" value="PsdUridine_synth_RsuA/RluB/E/F"/>
</dbReference>
<dbReference type="SMART" id="SM00363">
    <property type="entry name" value="S4"/>
    <property type="match status" value="1"/>
</dbReference>
<dbReference type="Gene3D" id="3.10.290.10">
    <property type="entry name" value="RNA-binding S4 domain"/>
    <property type="match status" value="1"/>
</dbReference>
<evidence type="ECO:0000313" key="12">
    <source>
        <dbReference type="EMBL" id="MEE1673056.1"/>
    </source>
</evidence>
<dbReference type="Gene3D" id="3.30.70.580">
    <property type="entry name" value="Pseudouridine synthase I, catalytic domain, N-terminal subdomain"/>
    <property type="match status" value="1"/>
</dbReference>
<comment type="catalytic activity">
    <reaction evidence="2">
        <text>uridine(516) in 16S rRNA = pseudouridine(516) in 16S rRNA</text>
        <dbReference type="Rhea" id="RHEA:38867"/>
        <dbReference type="Rhea" id="RHEA-COMP:10089"/>
        <dbReference type="Rhea" id="RHEA-COMP:10090"/>
        <dbReference type="ChEBI" id="CHEBI:65314"/>
        <dbReference type="ChEBI" id="CHEBI:65315"/>
        <dbReference type="EC" id="5.4.99.19"/>
    </reaction>
</comment>
<dbReference type="PROSITE" id="PS50889">
    <property type="entry name" value="S4"/>
    <property type="match status" value="1"/>
</dbReference>
<dbReference type="RefSeq" id="WP_329774432.1">
    <property type="nucleotide sequence ID" value="NZ_JAYDYW010000004.1"/>
</dbReference>
<gene>
    <name evidence="12" type="ORF">SNR37_002469</name>
</gene>
<dbReference type="CDD" id="cd02553">
    <property type="entry name" value="PseudoU_synth_RsuA"/>
    <property type="match status" value="1"/>
</dbReference>
<comment type="caution">
    <text evidence="12">The sequence shown here is derived from an EMBL/GenBank/DDBJ whole genome shotgun (WGS) entry which is preliminary data.</text>
</comment>
<evidence type="ECO:0000259" key="11">
    <source>
        <dbReference type="SMART" id="SM00363"/>
    </source>
</evidence>
<dbReference type="CDD" id="cd00165">
    <property type="entry name" value="S4"/>
    <property type="match status" value="1"/>
</dbReference>
<evidence type="ECO:0000313" key="13">
    <source>
        <dbReference type="Proteomes" id="UP001310248"/>
    </source>
</evidence>
<dbReference type="InterPro" id="IPR036986">
    <property type="entry name" value="S4_RNA-bd_sf"/>
</dbReference>
<keyword evidence="13" id="KW-1185">Reference proteome</keyword>
<dbReference type="NCBIfam" id="TIGR00093">
    <property type="entry name" value="pseudouridine synthase"/>
    <property type="match status" value="1"/>
</dbReference>
<dbReference type="SUPFAM" id="SSF55120">
    <property type="entry name" value="Pseudouridine synthase"/>
    <property type="match status" value="1"/>
</dbReference>
<reference evidence="13" key="1">
    <citation type="submission" date="2023-07" db="EMBL/GenBank/DDBJ databases">
        <title>Draft genome sequence of Agarivorans aestuarii strain ZMCS4, a CAZymes producing bacteria isolated from the marine brown algae Clodostephus spongiosus.</title>
        <authorList>
            <person name="Lorente B."/>
            <person name="Cabral C."/>
            <person name="Frias J."/>
            <person name="Faria J."/>
            <person name="Toubarro D."/>
        </authorList>
    </citation>
    <scope>NUCLEOTIDE SEQUENCE [LARGE SCALE GENOMIC DNA]</scope>
    <source>
        <strain evidence="13">ZMCS4</strain>
    </source>
</reference>
<evidence type="ECO:0000256" key="7">
    <source>
        <dbReference type="ARBA" id="ARBA00042589"/>
    </source>
</evidence>
<protein>
    <recommendedName>
        <fullName evidence="5">Ribosomal small subunit pseudouridine synthase A</fullName>
        <ecNumber evidence="4">5.4.99.19</ecNumber>
    </recommendedName>
    <alternativeName>
        <fullName evidence="7">16S pseudouridylate 516 synthase</fullName>
    </alternativeName>
    <alternativeName>
        <fullName evidence="6">16S rRNA pseudouridine(516) synthase</fullName>
    </alternativeName>
    <alternativeName>
        <fullName evidence="8">rRNA pseudouridylate synthase A</fullName>
    </alternativeName>
    <alternativeName>
        <fullName evidence="9">rRNA-uridine isomerase A</fullName>
    </alternativeName>
</protein>
<dbReference type="PANTHER" id="PTHR47683:SF4">
    <property type="entry name" value="PSEUDOURIDINE SYNTHASE"/>
    <property type="match status" value="1"/>
</dbReference>
<dbReference type="Proteomes" id="UP001310248">
    <property type="component" value="Unassembled WGS sequence"/>
</dbReference>
<evidence type="ECO:0000256" key="2">
    <source>
        <dbReference type="ARBA" id="ARBA00036749"/>
    </source>
</evidence>
<evidence type="ECO:0000256" key="6">
    <source>
        <dbReference type="ARBA" id="ARBA00041336"/>
    </source>
</evidence>
<feature type="domain" description="RNA-binding S4" evidence="11">
    <location>
        <begin position="1"/>
        <end position="60"/>
    </location>
</feature>
<evidence type="ECO:0000256" key="10">
    <source>
        <dbReference type="PROSITE-ProRule" id="PRU00182"/>
    </source>
</evidence>